<feature type="binding site" evidence="15">
    <location>
        <position position="563"/>
    </location>
    <ligand>
        <name>Ca(2+)</name>
        <dbReference type="ChEBI" id="CHEBI:29108"/>
    </ligand>
</feature>
<comment type="function">
    <text evidence="2">Secreted tripeptidyl-peptidase which degrades proteins at acidic pHs and is involved in virulence.</text>
</comment>
<comment type="catalytic activity">
    <reaction evidence="1">
        <text>Release of an N-terminal tripeptide from a polypeptide.</text>
        <dbReference type="EC" id="3.4.14.10"/>
    </reaction>
</comment>
<dbReference type="EMBL" id="JH711586">
    <property type="protein sequence ID" value="EIW76473.1"/>
    <property type="molecule type" value="Genomic_DNA"/>
</dbReference>
<feature type="active site" description="Charge relay system" evidence="15">
    <location>
        <position position="520"/>
    </location>
</feature>
<dbReference type="GeneID" id="19203922"/>
<evidence type="ECO:0000256" key="4">
    <source>
        <dbReference type="ARBA" id="ARBA00012462"/>
    </source>
</evidence>
<gene>
    <name evidence="18" type="ORF">CONPUDRAFT_158494</name>
</gene>
<dbReference type="AlphaFoldDB" id="A0A5M3MBM0"/>
<feature type="domain" description="Peptidase S53" evidence="17">
    <location>
        <begin position="234"/>
        <end position="603"/>
    </location>
</feature>
<dbReference type="SUPFAM" id="SSF52743">
    <property type="entry name" value="Subtilisin-like"/>
    <property type="match status" value="1"/>
</dbReference>
<evidence type="ECO:0000256" key="16">
    <source>
        <dbReference type="SAM" id="SignalP"/>
    </source>
</evidence>
<evidence type="ECO:0000256" key="9">
    <source>
        <dbReference type="ARBA" id="ARBA00022801"/>
    </source>
</evidence>
<protein>
    <recommendedName>
        <fullName evidence="4">tripeptidyl-peptidase II</fullName>
        <ecNumber evidence="4">3.4.14.10</ecNumber>
    </recommendedName>
</protein>
<evidence type="ECO:0000256" key="13">
    <source>
        <dbReference type="ARBA" id="ARBA00023145"/>
    </source>
</evidence>
<evidence type="ECO:0000256" key="8">
    <source>
        <dbReference type="ARBA" id="ARBA00022729"/>
    </source>
</evidence>
<sequence length="607" mass="64990">MRTTRSFIALLSLVLAATAAPRPGPKPFKGCDHKVFESIESPPAGWAKHTAAPHHELIQLQIALSQPRFGELEDHLLQISDPSHARYGMHLSKEEVHELMAPHPDSHDLLVEWLVSHGLDESAILRSSANDMVTVSVPVNVAEAMFDTELHVYKHAETGEGVIRTTSYSLPEILHDHIELVHPLTMYTSMKPLRSKVHYADGAIQDIVMTLASNNFGPRSESASSAIDPSCNYQITPSCLRQMYNIGNYTPSATNGNAIGVTAFINNFANFDDFHKFLELQVPAAAGGGANFSVVSISGGMNNQTNGTAGSEADLDVEYAYGLTYPTPGTFYPIAGAPTANWVTPFLDFVDYALNQTDVPQVISTSYGQDENTIPQSYANRFCKGVAALGARGVSMISGSGDFGVAGLGAEFGNDTQPGPFLMLFPASCPYMTAVGATQGIEEVAANFTQFGGYTGGGFSNYFPRPSYQDAAVQPYLEYLGDQYEGLYNKSGRGFPDVAAQGVNYLIVNNTIVSNISGTSAATPTFASIVSMLNDARIEANMSTLGFLNPFLYSQGLSALQDITKGNNPGRGTPGFNATKGWDPLTGLGTPDFGKLKDLVLASNSTL</sequence>
<feature type="signal peptide" evidence="16">
    <location>
        <begin position="1"/>
        <end position="19"/>
    </location>
</feature>
<feature type="chain" id="PRO_5024279022" description="tripeptidyl-peptidase II" evidence="16">
    <location>
        <begin position="20"/>
        <end position="607"/>
    </location>
</feature>
<keyword evidence="12" id="KW-0843">Virulence</keyword>
<comment type="cofactor">
    <cofactor evidence="15">
        <name>Ca(2+)</name>
        <dbReference type="ChEBI" id="CHEBI:29108"/>
    </cofactor>
    <text evidence="15">Binds 1 Ca(2+) ion per subunit.</text>
</comment>
<dbReference type="KEGG" id="cput:CONPUDRAFT_158494"/>
<dbReference type="Pfam" id="PF09286">
    <property type="entry name" value="Pro-kuma_activ"/>
    <property type="match status" value="1"/>
</dbReference>
<evidence type="ECO:0000313" key="18">
    <source>
        <dbReference type="EMBL" id="EIW76473.1"/>
    </source>
</evidence>
<evidence type="ECO:0000256" key="11">
    <source>
        <dbReference type="ARBA" id="ARBA00022837"/>
    </source>
</evidence>
<dbReference type="OrthoDB" id="409122at2759"/>
<keyword evidence="19" id="KW-1185">Reference proteome</keyword>
<dbReference type="SUPFAM" id="SSF54897">
    <property type="entry name" value="Protease propeptides/inhibitors"/>
    <property type="match status" value="1"/>
</dbReference>
<evidence type="ECO:0000256" key="10">
    <source>
        <dbReference type="ARBA" id="ARBA00022825"/>
    </source>
</evidence>
<organism evidence="18 19">
    <name type="scientific">Coniophora puteana (strain RWD-64-598)</name>
    <name type="common">Brown rot fungus</name>
    <dbReference type="NCBI Taxonomy" id="741705"/>
    <lineage>
        <taxon>Eukaryota</taxon>
        <taxon>Fungi</taxon>
        <taxon>Dikarya</taxon>
        <taxon>Basidiomycota</taxon>
        <taxon>Agaricomycotina</taxon>
        <taxon>Agaricomycetes</taxon>
        <taxon>Agaricomycetidae</taxon>
        <taxon>Boletales</taxon>
        <taxon>Coniophorineae</taxon>
        <taxon>Coniophoraceae</taxon>
        <taxon>Coniophora</taxon>
    </lineage>
</organism>
<evidence type="ECO:0000256" key="12">
    <source>
        <dbReference type="ARBA" id="ARBA00023026"/>
    </source>
</evidence>
<keyword evidence="8 16" id="KW-0732">Signal</keyword>
<dbReference type="GO" id="GO:0008240">
    <property type="term" value="F:tripeptidyl-peptidase activity"/>
    <property type="evidence" value="ECO:0007669"/>
    <property type="project" value="UniProtKB-EC"/>
</dbReference>
<dbReference type="InterPro" id="IPR050819">
    <property type="entry name" value="Tripeptidyl-peptidase_I"/>
</dbReference>
<name>A0A5M3MBM0_CONPW</name>
<dbReference type="InterPro" id="IPR036852">
    <property type="entry name" value="Peptidase_S8/S53_dom_sf"/>
</dbReference>
<dbReference type="FunFam" id="3.40.50.200:FF:000015">
    <property type="entry name" value="Tripeptidyl peptidase A"/>
    <property type="match status" value="1"/>
</dbReference>
<feature type="active site" description="Charge relay system" evidence="15">
    <location>
        <position position="316"/>
    </location>
</feature>
<evidence type="ECO:0000256" key="1">
    <source>
        <dbReference type="ARBA" id="ARBA00001910"/>
    </source>
</evidence>
<comment type="caution">
    <text evidence="18">The sequence shown here is derived from an EMBL/GenBank/DDBJ whole genome shotgun (WGS) entry which is preliminary data.</text>
</comment>
<dbReference type="InterPro" id="IPR015366">
    <property type="entry name" value="S53_propep"/>
</dbReference>
<evidence type="ECO:0000256" key="2">
    <source>
        <dbReference type="ARBA" id="ARBA00002451"/>
    </source>
</evidence>
<dbReference type="GO" id="GO:0046872">
    <property type="term" value="F:metal ion binding"/>
    <property type="evidence" value="ECO:0007669"/>
    <property type="project" value="UniProtKB-UniRule"/>
</dbReference>
<feature type="binding site" evidence="15">
    <location>
        <position position="562"/>
    </location>
    <ligand>
        <name>Ca(2+)</name>
        <dbReference type="ChEBI" id="CHEBI:29108"/>
    </ligand>
</feature>
<keyword evidence="13" id="KW-0865">Zymogen</keyword>
<evidence type="ECO:0000256" key="14">
    <source>
        <dbReference type="ARBA" id="ARBA00023180"/>
    </source>
</evidence>
<dbReference type="Gene3D" id="3.40.50.200">
    <property type="entry name" value="Peptidase S8/S53 domain"/>
    <property type="match status" value="1"/>
</dbReference>
<dbReference type="PROSITE" id="PS51695">
    <property type="entry name" value="SEDOLISIN"/>
    <property type="match status" value="1"/>
</dbReference>
<dbReference type="EC" id="3.4.14.10" evidence="4"/>
<reference evidence="19" key="1">
    <citation type="journal article" date="2012" name="Science">
        <title>The Paleozoic origin of enzymatic lignin decomposition reconstructed from 31 fungal genomes.</title>
        <authorList>
            <person name="Floudas D."/>
            <person name="Binder M."/>
            <person name="Riley R."/>
            <person name="Barry K."/>
            <person name="Blanchette R.A."/>
            <person name="Henrissat B."/>
            <person name="Martinez A.T."/>
            <person name="Otillar R."/>
            <person name="Spatafora J.W."/>
            <person name="Yadav J.S."/>
            <person name="Aerts A."/>
            <person name="Benoit I."/>
            <person name="Boyd A."/>
            <person name="Carlson A."/>
            <person name="Copeland A."/>
            <person name="Coutinho P.M."/>
            <person name="de Vries R.P."/>
            <person name="Ferreira P."/>
            <person name="Findley K."/>
            <person name="Foster B."/>
            <person name="Gaskell J."/>
            <person name="Glotzer D."/>
            <person name="Gorecki P."/>
            <person name="Heitman J."/>
            <person name="Hesse C."/>
            <person name="Hori C."/>
            <person name="Igarashi K."/>
            <person name="Jurgens J.A."/>
            <person name="Kallen N."/>
            <person name="Kersten P."/>
            <person name="Kohler A."/>
            <person name="Kuees U."/>
            <person name="Kumar T.K.A."/>
            <person name="Kuo A."/>
            <person name="LaButti K."/>
            <person name="Larrondo L.F."/>
            <person name="Lindquist E."/>
            <person name="Ling A."/>
            <person name="Lombard V."/>
            <person name="Lucas S."/>
            <person name="Lundell T."/>
            <person name="Martin R."/>
            <person name="McLaughlin D.J."/>
            <person name="Morgenstern I."/>
            <person name="Morin E."/>
            <person name="Murat C."/>
            <person name="Nagy L.G."/>
            <person name="Nolan M."/>
            <person name="Ohm R.A."/>
            <person name="Patyshakuliyeva A."/>
            <person name="Rokas A."/>
            <person name="Ruiz-Duenas F.J."/>
            <person name="Sabat G."/>
            <person name="Salamov A."/>
            <person name="Samejima M."/>
            <person name="Schmutz J."/>
            <person name="Slot J.C."/>
            <person name="St John F."/>
            <person name="Stenlid J."/>
            <person name="Sun H."/>
            <person name="Sun S."/>
            <person name="Syed K."/>
            <person name="Tsang A."/>
            <person name="Wiebenga A."/>
            <person name="Young D."/>
            <person name="Pisabarro A."/>
            <person name="Eastwood D.C."/>
            <person name="Martin F."/>
            <person name="Cullen D."/>
            <person name="Grigoriev I.V."/>
            <person name="Hibbett D.S."/>
        </authorList>
    </citation>
    <scope>NUCLEOTIDE SEQUENCE [LARGE SCALE GENOMIC DNA]</scope>
    <source>
        <strain evidence="19">RWD-64-598 SS2</strain>
    </source>
</reference>
<dbReference type="PANTHER" id="PTHR14218:SF15">
    <property type="entry name" value="TRIPEPTIDYL-PEPTIDASE 1"/>
    <property type="match status" value="1"/>
</dbReference>
<evidence type="ECO:0000259" key="17">
    <source>
        <dbReference type="PROSITE" id="PS51695"/>
    </source>
</evidence>
<evidence type="ECO:0000256" key="3">
    <source>
        <dbReference type="ARBA" id="ARBA00004239"/>
    </source>
</evidence>
<keyword evidence="5" id="KW-0964">Secreted</keyword>
<evidence type="ECO:0000256" key="6">
    <source>
        <dbReference type="ARBA" id="ARBA00022670"/>
    </source>
</evidence>
<dbReference type="GO" id="GO:0006508">
    <property type="term" value="P:proteolysis"/>
    <property type="evidence" value="ECO:0007669"/>
    <property type="project" value="UniProtKB-KW"/>
</dbReference>
<feature type="binding site" evidence="15">
    <location>
        <position position="581"/>
    </location>
    <ligand>
        <name>Ca(2+)</name>
        <dbReference type="ChEBI" id="CHEBI:29108"/>
    </ligand>
</feature>
<dbReference type="CDD" id="cd04056">
    <property type="entry name" value="Peptidases_S53"/>
    <property type="match status" value="1"/>
</dbReference>
<feature type="binding site" evidence="15">
    <location>
        <position position="583"/>
    </location>
    <ligand>
        <name>Ca(2+)</name>
        <dbReference type="ChEBI" id="CHEBI:29108"/>
    </ligand>
</feature>
<evidence type="ECO:0000256" key="7">
    <source>
        <dbReference type="ARBA" id="ARBA00022723"/>
    </source>
</evidence>
<dbReference type="SMART" id="SM00944">
    <property type="entry name" value="Pro-kuma_activ"/>
    <property type="match status" value="1"/>
</dbReference>
<dbReference type="InterPro" id="IPR030400">
    <property type="entry name" value="Sedolisin_dom"/>
</dbReference>
<dbReference type="GO" id="GO:0004252">
    <property type="term" value="F:serine-type endopeptidase activity"/>
    <property type="evidence" value="ECO:0007669"/>
    <property type="project" value="UniProtKB-UniRule"/>
</dbReference>
<evidence type="ECO:0000256" key="15">
    <source>
        <dbReference type="PROSITE-ProRule" id="PRU01032"/>
    </source>
</evidence>
<keyword evidence="6 15" id="KW-0645">Protease</keyword>
<dbReference type="Pfam" id="PF00082">
    <property type="entry name" value="Peptidase_S8"/>
    <property type="match status" value="1"/>
</dbReference>
<evidence type="ECO:0000256" key="5">
    <source>
        <dbReference type="ARBA" id="ARBA00022525"/>
    </source>
</evidence>
<keyword evidence="9 15" id="KW-0378">Hydrolase</keyword>
<comment type="subcellular location">
    <subcellularLocation>
        <location evidence="3">Secreted</location>
        <location evidence="3">Extracellular space</location>
    </subcellularLocation>
</comment>
<dbReference type="InterPro" id="IPR000209">
    <property type="entry name" value="Peptidase_S8/S53_dom"/>
</dbReference>
<dbReference type="CDD" id="cd11377">
    <property type="entry name" value="Pro-peptidase_S53"/>
    <property type="match status" value="1"/>
</dbReference>
<accession>A0A5M3MBM0</accession>
<keyword evidence="14" id="KW-0325">Glycoprotein</keyword>
<keyword evidence="7 15" id="KW-0479">Metal-binding</keyword>
<dbReference type="PANTHER" id="PTHR14218">
    <property type="entry name" value="PROTEASE S8 TRIPEPTIDYL PEPTIDASE I CLN2"/>
    <property type="match status" value="1"/>
</dbReference>
<keyword evidence="10 15" id="KW-0720">Serine protease</keyword>
<feature type="active site" description="Charge relay system" evidence="15">
    <location>
        <position position="312"/>
    </location>
</feature>
<dbReference type="GO" id="GO:0005576">
    <property type="term" value="C:extracellular region"/>
    <property type="evidence" value="ECO:0007669"/>
    <property type="project" value="UniProtKB-SubCell"/>
</dbReference>
<evidence type="ECO:0000313" key="19">
    <source>
        <dbReference type="Proteomes" id="UP000053558"/>
    </source>
</evidence>
<keyword evidence="11 15" id="KW-0106">Calcium</keyword>
<dbReference type="RefSeq" id="XP_007773687.1">
    <property type="nucleotide sequence ID" value="XM_007775497.1"/>
</dbReference>
<proteinExistence type="predicted"/>
<dbReference type="Proteomes" id="UP000053558">
    <property type="component" value="Unassembled WGS sequence"/>
</dbReference>